<sequence>MSVVKHIFEHDQVRLLNNIGKFAETLSSLGSVPSIKKFIFAKYGTNYNRVIENYRNSSVLVFRANEYLRKLIESISVVFWKGRKWKGTYWPSKWKWYHRHGYWATRKKLLSFDKYRPYRYHEVKGHGKPKLQFWQDHSYYRPLKQTTKFW</sequence>
<organism evidence="1 2">
    <name type="scientific">Plasmodium fragile</name>
    <dbReference type="NCBI Taxonomy" id="5857"/>
    <lineage>
        <taxon>Eukaryota</taxon>
        <taxon>Sar</taxon>
        <taxon>Alveolata</taxon>
        <taxon>Apicomplexa</taxon>
        <taxon>Aconoidasida</taxon>
        <taxon>Haemosporida</taxon>
        <taxon>Plasmodiidae</taxon>
        <taxon>Plasmodium</taxon>
        <taxon>Plasmodium (Plasmodium)</taxon>
    </lineage>
</organism>
<dbReference type="OrthoDB" id="447110at2759"/>
<dbReference type="Proteomes" id="UP000054561">
    <property type="component" value="Unassembled WGS sequence"/>
</dbReference>
<keyword evidence="2" id="KW-1185">Reference proteome</keyword>
<protein>
    <submittedName>
        <fullName evidence="1">Uncharacterized protein</fullName>
    </submittedName>
</protein>
<gene>
    <name evidence="1" type="ORF">AK88_04252</name>
</gene>
<dbReference type="GeneID" id="24269566"/>
<name>A0A0D9QGK3_PLAFR</name>
<reference evidence="1 2" key="1">
    <citation type="submission" date="2014-03" db="EMBL/GenBank/DDBJ databases">
        <title>The Genome Sequence of Plasmodium fragile nilgiri.</title>
        <authorList>
            <consortium name="The Broad Institute Genomics Platform"/>
            <consortium name="The Broad Institute Genome Sequencing Center for Infectious Disease"/>
            <person name="Neafsey D."/>
            <person name="Duraisingh M."/>
            <person name="Young S.K."/>
            <person name="Zeng Q."/>
            <person name="Gargeya S."/>
            <person name="Abouelleil A."/>
            <person name="Alvarado L."/>
            <person name="Chapman S.B."/>
            <person name="Gainer-Dewar J."/>
            <person name="Goldberg J."/>
            <person name="Griggs A."/>
            <person name="Gujja S."/>
            <person name="Hansen M."/>
            <person name="Howarth C."/>
            <person name="Imamovic A."/>
            <person name="Larimer J."/>
            <person name="Pearson M."/>
            <person name="Poon T.W."/>
            <person name="Priest M."/>
            <person name="Roberts A."/>
            <person name="Saif S."/>
            <person name="Shea T."/>
            <person name="Sykes S."/>
            <person name="Wortman J."/>
            <person name="Nusbaum C."/>
            <person name="Birren B."/>
        </authorList>
    </citation>
    <scope>NUCLEOTIDE SEQUENCE [LARGE SCALE GENOMIC DNA]</scope>
    <source>
        <strain evidence="2">nilgiri</strain>
    </source>
</reference>
<proteinExistence type="predicted"/>
<dbReference type="AlphaFoldDB" id="A0A0D9QGK3"/>
<accession>A0A0D9QGK3</accession>
<dbReference type="RefSeq" id="XP_012337285.1">
    <property type="nucleotide sequence ID" value="XM_012481862.1"/>
</dbReference>
<evidence type="ECO:0000313" key="1">
    <source>
        <dbReference type="EMBL" id="KJP86129.1"/>
    </source>
</evidence>
<evidence type="ECO:0000313" key="2">
    <source>
        <dbReference type="Proteomes" id="UP000054561"/>
    </source>
</evidence>
<dbReference type="EMBL" id="KQ001701">
    <property type="protein sequence ID" value="KJP86129.1"/>
    <property type="molecule type" value="Genomic_DNA"/>
</dbReference>
<dbReference type="VEuPathDB" id="PlasmoDB:AK88_04252"/>
<dbReference type="OMA" id="ISVVFWK"/>